<organism evidence="2 3">
    <name type="scientific">Paracoccidioides brasiliensis</name>
    <dbReference type="NCBI Taxonomy" id="121759"/>
    <lineage>
        <taxon>Eukaryota</taxon>
        <taxon>Fungi</taxon>
        <taxon>Dikarya</taxon>
        <taxon>Ascomycota</taxon>
        <taxon>Pezizomycotina</taxon>
        <taxon>Eurotiomycetes</taxon>
        <taxon>Eurotiomycetidae</taxon>
        <taxon>Onygenales</taxon>
        <taxon>Ajellomycetaceae</taxon>
        <taxon>Paracoccidioides</taxon>
    </lineage>
</organism>
<reference evidence="2 3" key="1">
    <citation type="submission" date="2016-06" db="EMBL/GenBank/DDBJ databases">
        <authorList>
            <person name="Kjaerup R.B."/>
            <person name="Dalgaard T.S."/>
            <person name="Juul-Madsen H.R."/>
        </authorList>
    </citation>
    <scope>NUCLEOTIDE SEQUENCE [LARGE SCALE GENOMIC DNA]</scope>
    <source>
        <strain evidence="2 3">Pb300</strain>
    </source>
</reference>
<feature type="region of interest" description="Disordered" evidence="1">
    <location>
        <begin position="1"/>
        <end position="23"/>
    </location>
</feature>
<accession>A0A1D2J584</accession>
<name>A0A1D2J584_PARBR</name>
<sequence>MSKGCYGPQSLSSKVEPTESQEELQGVNLSLQWKSPNNTIQPQPCSLRGNANLETGAIIAGWGLPLIKSQQHILQYMPEKAERE</sequence>
<evidence type="ECO:0000313" key="2">
    <source>
        <dbReference type="EMBL" id="ODH13462.1"/>
    </source>
</evidence>
<comment type="caution">
    <text evidence="2">The sequence shown here is derived from an EMBL/GenBank/DDBJ whole genome shotgun (WGS) entry which is preliminary data.</text>
</comment>
<proteinExistence type="predicted"/>
<gene>
    <name evidence="2" type="ORF">ACO22_07235</name>
</gene>
<evidence type="ECO:0000256" key="1">
    <source>
        <dbReference type="SAM" id="MobiDB-lite"/>
    </source>
</evidence>
<dbReference type="Proteomes" id="UP000242814">
    <property type="component" value="Unassembled WGS sequence"/>
</dbReference>
<dbReference type="EMBL" id="LZYO01000481">
    <property type="protein sequence ID" value="ODH13462.1"/>
    <property type="molecule type" value="Genomic_DNA"/>
</dbReference>
<protein>
    <submittedName>
        <fullName evidence="2">Uncharacterized protein</fullName>
    </submittedName>
</protein>
<evidence type="ECO:0000313" key="3">
    <source>
        <dbReference type="Proteomes" id="UP000242814"/>
    </source>
</evidence>
<dbReference type="AlphaFoldDB" id="A0A1D2J584"/>